<dbReference type="Proteomes" id="UP001177260">
    <property type="component" value="Unassembled WGS sequence"/>
</dbReference>
<protein>
    <submittedName>
        <fullName evidence="1">Uncharacterized protein</fullName>
    </submittedName>
</protein>
<name>A0ACC3AXT4_9EURO</name>
<dbReference type="EMBL" id="JAOPJF010000047">
    <property type="protein sequence ID" value="KAK1142778.1"/>
    <property type="molecule type" value="Genomic_DNA"/>
</dbReference>
<comment type="caution">
    <text evidence="1">The sequence shown here is derived from an EMBL/GenBank/DDBJ whole genome shotgun (WGS) entry which is preliminary data.</text>
</comment>
<sequence>MATPSLYFRAFKDFDHDPNALITEEFNRLAKLRLWKDGSPTWNKQWNRFVNLEYNRLIGKRELTTLDEWRTLCEQLGLKGPFASIKKCKKAMKGIHINIVDFLEARQMGTTPQRFASKEALSEYTLTTRRFFNRKVVKEDKMLRELLKNFD</sequence>
<evidence type="ECO:0000313" key="1">
    <source>
        <dbReference type="EMBL" id="KAK1142778.1"/>
    </source>
</evidence>
<organism evidence="1 2">
    <name type="scientific">Aspergillus melleus</name>
    <dbReference type="NCBI Taxonomy" id="138277"/>
    <lineage>
        <taxon>Eukaryota</taxon>
        <taxon>Fungi</taxon>
        <taxon>Dikarya</taxon>
        <taxon>Ascomycota</taxon>
        <taxon>Pezizomycotina</taxon>
        <taxon>Eurotiomycetes</taxon>
        <taxon>Eurotiomycetidae</taxon>
        <taxon>Eurotiales</taxon>
        <taxon>Aspergillaceae</taxon>
        <taxon>Aspergillus</taxon>
        <taxon>Aspergillus subgen. Circumdati</taxon>
    </lineage>
</organism>
<gene>
    <name evidence="1" type="ORF">N8T08_007410</name>
</gene>
<reference evidence="1 2" key="1">
    <citation type="journal article" date="2023" name="ACS Omega">
        <title>Identification of the Neoaspergillic Acid Biosynthesis Gene Cluster by Establishing an In Vitro CRISPR-Ribonucleoprotein Genetic System in Aspergillus melleus.</title>
        <authorList>
            <person name="Yuan B."/>
            <person name="Grau M.F."/>
            <person name="Murata R.M."/>
            <person name="Torok T."/>
            <person name="Venkateswaran K."/>
            <person name="Stajich J.E."/>
            <person name="Wang C.C.C."/>
        </authorList>
    </citation>
    <scope>NUCLEOTIDE SEQUENCE [LARGE SCALE GENOMIC DNA]</scope>
    <source>
        <strain evidence="1 2">IMV 1140</strain>
    </source>
</reference>
<keyword evidence="2" id="KW-1185">Reference proteome</keyword>
<proteinExistence type="predicted"/>
<evidence type="ECO:0000313" key="2">
    <source>
        <dbReference type="Proteomes" id="UP001177260"/>
    </source>
</evidence>
<accession>A0ACC3AXT4</accession>